<dbReference type="Proteomes" id="UP000250235">
    <property type="component" value="Unassembled WGS sequence"/>
</dbReference>
<dbReference type="EMBL" id="KQ998178">
    <property type="protein sequence ID" value="KZV43204.1"/>
    <property type="molecule type" value="Genomic_DNA"/>
</dbReference>
<proteinExistence type="predicted"/>
<gene>
    <name evidence="1" type="ORF">F511_21247</name>
</gene>
<keyword evidence="2" id="KW-1185">Reference proteome</keyword>
<accession>A0A2Z7C8H2</accession>
<evidence type="ECO:0000313" key="1">
    <source>
        <dbReference type="EMBL" id="KZV43204.1"/>
    </source>
</evidence>
<protein>
    <submittedName>
        <fullName evidence="1">Uncharacterized protein</fullName>
    </submittedName>
</protein>
<organism evidence="1 2">
    <name type="scientific">Dorcoceras hygrometricum</name>
    <dbReference type="NCBI Taxonomy" id="472368"/>
    <lineage>
        <taxon>Eukaryota</taxon>
        <taxon>Viridiplantae</taxon>
        <taxon>Streptophyta</taxon>
        <taxon>Embryophyta</taxon>
        <taxon>Tracheophyta</taxon>
        <taxon>Spermatophyta</taxon>
        <taxon>Magnoliopsida</taxon>
        <taxon>eudicotyledons</taxon>
        <taxon>Gunneridae</taxon>
        <taxon>Pentapetalae</taxon>
        <taxon>asterids</taxon>
        <taxon>lamiids</taxon>
        <taxon>Lamiales</taxon>
        <taxon>Gesneriaceae</taxon>
        <taxon>Didymocarpoideae</taxon>
        <taxon>Trichosporeae</taxon>
        <taxon>Loxocarpinae</taxon>
        <taxon>Dorcoceras</taxon>
    </lineage>
</organism>
<name>A0A2Z7C8H2_9LAMI</name>
<evidence type="ECO:0000313" key="2">
    <source>
        <dbReference type="Proteomes" id="UP000250235"/>
    </source>
</evidence>
<dbReference type="AlphaFoldDB" id="A0A2Z7C8H2"/>
<sequence>MDSSGLQIQSFPFTISFSPFVNKPTNLELNPRVSYTEDAYEISVIFHKYATSEDLYIHDPLQVATRYGIKHCHHVSHVLSSNQISVSFQALFCTDIYVVIWVYGYSALWVTWCNHMASIP</sequence>
<reference evidence="1 2" key="1">
    <citation type="journal article" date="2015" name="Proc. Natl. Acad. Sci. U.S.A.">
        <title>The resurrection genome of Boea hygrometrica: A blueprint for survival of dehydration.</title>
        <authorList>
            <person name="Xiao L."/>
            <person name="Yang G."/>
            <person name="Zhang L."/>
            <person name="Yang X."/>
            <person name="Zhao S."/>
            <person name="Ji Z."/>
            <person name="Zhou Q."/>
            <person name="Hu M."/>
            <person name="Wang Y."/>
            <person name="Chen M."/>
            <person name="Xu Y."/>
            <person name="Jin H."/>
            <person name="Xiao X."/>
            <person name="Hu G."/>
            <person name="Bao F."/>
            <person name="Hu Y."/>
            <person name="Wan P."/>
            <person name="Li L."/>
            <person name="Deng X."/>
            <person name="Kuang T."/>
            <person name="Xiang C."/>
            <person name="Zhu J.K."/>
            <person name="Oliver M.J."/>
            <person name="He Y."/>
        </authorList>
    </citation>
    <scope>NUCLEOTIDE SEQUENCE [LARGE SCALE GENOMIC DNA]</scope>
    <source>
        <strain evidence="2">cv. XS01</strain>
    </source>
</reference>